<evidence type="ECO:0000313" key="3">
    <source>
        <dbReference type="Proteomes" id="UP000021369"/>
    </source>
</evidence>
<name>A0A011UHM8_RUMAL</name>
<keyword evidence="1" id="KW-0175">Coiled coil</keyword>
<dbReference type="OrthoDB" id="1817383at2"/>
<sequence>MGTTTIYRINETDRTINITQSVNDTDESVHGAVLNTRTFTFDELMNQHKVFCEHTEPYDAFRDRLNSALRIDRSINVSTDDMIARFIAEYGENVFFRGYVCSVIEFYDKERYVLLKPNDVVIAKLNMRKIQDEVARKLMDYMDTQFTLMCSDAYFSHKANMEHFMVQSGRTVIAADDYTFNVFRESDNCLLTVLAEVGQLVHKNKWTVCECGFCHKLFLGTEGEVCCHAAECIEAQKQQKEAIYKENTKAYSAVKRDYDAYVRGYKKKLVEAGIEKYHPAEFDEFMQAKQERMDDMDKLKKRLIRNGLPTKELEKLSAKYKAKMKAMAEELVERFGKKG</sequence>
<proteinExistence type="predicted"/>
<dbReference type="EMBL" id="JEOB01000002">
    <property type="protein sequence ID" value="EXM40179.1"/>
    <property type="molecule type" value="Genomic_DNA"/>
</dbReference>
<evidence type="ECO:0000256" key="1">
    <source>
        <dbReference type="SAM" id="Coils"/>
    </source>
</evidence>
<reference evidence="2 3" key="1">
    <citation type="submission" date="2013-06" db="EMBL/GenBank/DDBJ databases">
        <title>Rumen cellulosomics: divergent fiber-degrading strategies revealed by comparative genome-wide analysis of six Ruminococcal strains.</title>
        <authorList>
            <person name="Dassa B."/>
            <person name="Borovok I."/>
            <person name="Lamed R."/>
            <person name="Flint H."/>
            <person name="Yeoman C.J."/>
            <person name="White B."/>
            <person name="Bayer E.A."/>
        </authorList>
    </citation>
    <scope>NUCLEOTIDE SEQUENCE [LARGE SCALE GENOMIC DNA]</scope>
    <source>
        <strain evidence="2 3">SY3</strain>
    </source>
</reference>
<dbReference type="PATRIC" id="fig|1341156.4.peg.1894"/>
<keyword evidence="3" id="KW-1185">Reference proteome</keyword>
<evidence type="ECO:0000313" key="2">
    <source>
        <dbReference type="EMBL" id="EXM40179.1"/>
    </source>
</evidence>
<dbReference type="Proteomes" id="UP000021369">
    <property type="component" value="Unassembled WGS sequence"/>
</dbReference>
<comment type="caution">
    <text evidence="2">The sequence shown here is derived from an EMBL/GenBank/DDBJ whole genome shotgun (WGS) entry which is preliminary data.</text>
</comment>
<accession>A0A011UHM8</accession>
<organism evidence="2 3">
    <name type="scientific">Ruminococcus albus SY3</name>
    <dbReference type="NCBI Taxonomy" id="1341156"/>
    <lineage>
        <taxon>Bacteria</taxon>
        <taxon>Bacillati</taxon>
        <taxon>Bacillota</taxon>
        <taxon>Clostridia</taxon>
        <taxon>Eubacteriales</taxon>
        <taxon>Oscillospiraceae</taxon>
        <taxon>Ruminococcus</taxon>
    </lineage>
</organism>
<protein>
    <submittedName>
        <fullName evidence="2">Uncharacterized protein</fullName>
    </submittedName>
</protein>
<gene>
    <name evidence="2" type="ORF">RASY3_07400</name>
</gene>
<dbReference type="RefSeq" id="WP_037286498.1">
    <property type="nucleotide sequence ID" value="NZ_JEOB01000002.1"/>
</dbReference>
<dbReference type="AlphaFoldDB" id="A0A011UHM8"/>
<feature type="coiled-coil region" evidence="1">
    <location>
        <begin position="286"/>
        <end position="330"/>
    </location>
</feature>